<dbReference type="PIRSF" id="PIRSF018072">
    <property type="entry name" value="UCP018072"/>
    <property type="match status" value="1"/>
</dbReference>
<dbReference type="Gene3D" id="3.10.129.10">
    <property type="entry name" value="Hotdog Thioesterase"/>
    <property type="match status" value="1"/>
</dbReference>
<feature type="domain" description="FAS1-like dehydratase" evidence="1">
    <location>
        <begin position="6"/>
        <end position="138"/>
    </location>
</feature>
<sequence>MLNTNDIGKVFPPVTAAVEKGRLRFFAKAIGESNPIYTDEAAAKDAGYESLPMPPSFFFSLKMDVPNPFENYEKVGASLARILHANQAFVYHQSVMAGDSLTFESHVADIYDKKAGALEFLVEKTKVSNQRGQHVADMTTTLVVRN</sequence>
<dbReference type="SUPFAM" id="SSF54637">
    <property type="entry name" value="Thioesterase/thiol ester dehydrase-isomerase"/>
    <property type="match status" value="1"/>
</dbReference>
<protein>
    <recommendedName>
        <fullName evidence="1">FAS1-like dehydratase domain-containing protein</fullName>
    </recommendedName>
</protein>
<reference evidence="2 3" key="1">
    <citation type="submission" date="2014-08" db="EMBL/GenBank/DDBJ databases">
        <title>Genomic and Phenotypic Diversity of Colwellia psychrerythraea strains from Disparate Marine Basins.</title>
        <authorList>
            <person name="Techtmann S.M."/>
            <person name="Stelling S.C."/>
            <person name="Utturkar S.M."/>
            <person name="Alshibli N."/>
            <person name="Harris A."/>
            <person name="Brown S.D."/>
            <person name="Hazen T.C."/>
        </authorList>
    </citation>
    <scope>NUCLEOTIDE SEQUENCE [LARGE SCALE GENOMIC DNA]</scope>
    <source>
        <strain evidence="2 3">ND2E</strain>
    </source>
</reference>
<dbReference type="OrthoDB" id="3182121at2"/>
<comment type="caution">
    <text evidence="2">The sequence shown here is derived from an EMBL/GenBank/DDBJ whole genome shotgun (WGS) entry which is preliminary data.</text>
</comment>
<dbReference type="RefSeq" id="WP_033094781.1">
    <property type="nucleotide sequence ID" value="NZ_JQED01000042.1"/>
</dbReference>
<dbReference type="PATRIC" id="fig|28229.4.peg.3123"/>
<accession>A0A099KF11</accession>
<dbReference type="GO" id="GO:0019171">
    <property type="term" value="F:(3R)-hydroxyacyl-[acyl-carrier-protein] dehydratase activity"/>
    <property type="evidence" value="ECO:0007669"/>
    <property type="project" value="TreeGrafter"/>
</dbReference>
<dbReference type="GO" id="GO:0006633">
    <property type="term" value="P:fatty acid biosynthetic process"/>
    <property type="evidence" value="ECO:0007669"/>
    <property type="project" value="TreeGrafter"/>
</dbReference>
<name>A0A099KF11_COLPS</name>
<dbReference type="Pfam" id="PF13452">
    <property type="entry name" value="FAS1_DH_region"/>
    <property type="match status" value="1"/>
</dbReference>
<dbReference type="InterPro" id="IPR029069">
    <property type="entry name" value="HotDog_dom_sf"/>
</dbReference>
<dbReference type="PANTHER" id="PTHR43437">
    <property type="entry name" value="HYDROXYACYL-THIOESTER DEHYDRATASE TYPE 2, MITOCHONDRIAL-RELATED"/>
    <property type="match status" value="1"/>
</dbReference>
<proteinExistence type="predicted"/>
<dbReference type="CDD" id="cd03441">
    <property type="entry name" value="R_hydratase_like"/>
    <property type="match status" value="1"/>
</dbReference>
<dbReference type="InterPro" id="IPR016709">
    <property type="entry name" value="HadA-like"/>
</dbReference>
<dbReference type="EMBL" id="JQED01000042">
    <property type="protein sequence ID" value="KGJ88890.1"/>
    <property type="molecule type" value="Genomic_DNA"/>
</dbReference>
<dbReference type="AlphaFoldDB" id="A0A099KF11"/>
<dbReference type="InterPro" id="IPR039569">
    <property type="entry name" value="FAS1-like_DH_region"/>
</dbReference>
<evidence type="ECO:0000259" key="1">
    <source>
        <dbReference type="Pfam" id="PF13452"/>
    </source>
</evidence>
<dbReference type="InterPro" id="IPR050965">
    <property type="entry name" value="UPF0336/Enoyl-CoA_hydratase"/>
</dbReference>
<dbReference type="PANTHER" id="PTHR43437:SF3">
    <property type="entry name" value="HYDROXYACYL-THIOESTER DEHYDRATASE TYPE 2, MITOCHONDRIAL"/>
    <property type="match status" value="1"/>
</dbReference>
<evidence type="ECO:0000313" key="2">
    <source>
        <dbReference type="EMBL" id="KGJ88890.1"/>
    </source>
</evidence>
<evidence type="ECO:0000313" key="3">
    <source>
        <dbReference type="Proteomes" id="UP000029843"/>
    </source>
</evidence>
<dbReference type="Proteomes" id="UP000029843">
    <property type="component" value="Unassembled WGS sequence"/>
</dbReference>
<organism evidence="2 3">
    <name type="scientific">Colwellia psychrerythraea</name>
    <name type="common">Vibrio psychroerythus</name>
    <dbReference type="NCBI Taxonomy" id="28229"/>
    <lineage>
        <taxon>Bacteria</taxon>
        <taxon>Pseudomonadati</taxon>
        <taxon>Pseudomonadota</taxon>
        <taxon>Gammaproteobacteria</taxon>
        <taxon>Alteromonadales</taxon>
        <taxon>Colwelliaceae</taxon>
        <taxon>Colwellia</taxon>
    </lineage>
</organism>
<gene>
    <name evidence="2" type="ORF">ND2E_0183</name>
</gene>